<sequence length="728" mass="80147">MSACLIFRPSLTSRRHRVSHRGSKMRAALLLLLAASVCAEQACRGPDCSGSDSEGAGKYSREKNQPKQEIRAQMAKLQSALLNLMKDPYNPEVLRSSLADLALFADTPEGKRFLERFGDVMDGNGGGASGALIRQIFGSVLAGNVDFSKLMTDGISASTLATLATGLLKKDGGGGNGIKMEDLKPIMQNFMQVIKDEQASPFLLDRLTDAFKETMTEAELKKFERSAAGVLGGIKAASNLDDSDFVYDQSALETFESFMQDFVDEQEWDWSRTGSTFMREVKKVMRAFPGSEDQIGRLLPSLMEVIADEKPSEKELPEIITNFGGILGNAVKKDSAEPELVKLMLQKLKTPLDEKTKESEPENEAVVEEENPEDNEIDTEPVEDVKSKAKSRDDTPKSEGKKATTSADEVLKKAEDMVNKVPDLSKLTDSLSAIANDPVALQALMMKAASGGLDMNSISSMLPEVDGMEDITAYLSQIQNSKDEKEVAGHFHAVMDSVGDAFSLLNSEDIRRSAIEQGLPYIRMVHDFLKEPLALMKIQMGVASLASMYDTSVEKLIDMAAPIVEEYAEPMGIHLDFKSFCDDTHKFFLKVYNEVYQSRKSPIKKLSGVKEDQYIVETVDHSVGEPVMLAYSAYRQVRRRPECLLQALCRANREAKETDAGAYGVRSTVTKSISRLFGMLLASVEHEMDSVVHDQVTEAVAEGQADGNCEKLYPADCDEDPEELDVIF</sequence>
<evidence type="ECO:0000256" key="1">
    <source>
        <dbReference type="SAM" id="MobiDB-lite"/>
    </source>
</evidence>
<dbReference type="AlphaFoldDB" id="A0A6A4VTH4"/>
<keyword evidence="2" id="KW-0732">Signal</keyword>
<protein>
    <submittedName>
        <fullName evidence="3">Uncharacterized protein</fullName>
    </submittedName>
</protein>
<feature type="region of interest" description="Disordered" evidence="1">
    <location>
        <begin position="45"/>
        <end position="67"/>
    </location>
</feature>
<name>A0A6A4VTH4_AMPAM</name>
<feature type="compositionally biased region" description="Acidic residues" evidence="1">
    <location>
        <begin position="361"/>
        <end position="382"/>
    </location>
</feature>
<proteinExistence type="predicted"/>
<reference evidence="3 4" key="1">
    <citation type="submission" date="2019-07" db="EMBL/GenBank/DDBJ databases">
        <title>Draft genome assembly of a fouling barnacle, Amphibalanus amphitrite (Darwin, 1854): The first reference genome for Thecostraca.</title>
        <authorList>
            <person name="Kim W."/>
        </authorList>
    </citation>
    <scope>NUCLEOTIDE SEQUENCE [LARGE SCALE GENOMIC DNA]</scope>
    <source>
        <strain evidence="3">SNU_AA5</strain>
        <tissue evidence="3">Soma without cirri and trophi</tissue>
    </source>
</reference>
<keyword evidence="4" id="KW-1185">Reference proteome</keyword>
<accession>A0A6A4VTH4</accession>
<evidence type="ECO:0000313" key="4">
    <source>
        <dbReference type="Proteomes" id="UP000440578"/>
    </source>
</evidence>
<gene>
    <name evidence="3" type="ORF">FJT64_007453</name>
</gene>
<evidence type="ECO:0000313" key="3">
    <source>
        <dbReference type="EMBL" id="KAF0294924.1"/>
    </source>
</evidence>
<comment type="caution">
    <text evidence="3">The sequence shown here is derived from an EMBL/GenBank/DDBJ whole genome shotgun (WGS) entry which is preliminary data.</text>
</comment>
<dbReference type="EMBL" id="VIIS01001648">
    <property type="protein sequence ID" value="KAF0294924.1"/>
    <property type="molecule type" value="Genomic_DNA"/>
</dbReference>
<feature type="signal peptide" evidence="2">
    <location>
        <begin position="1"/>
        <end position="39"/>
    </location>
</feature>
<feature type="region of interest" description="Disordered" evidence="1">
    <location>
        <begin position="352"/>
        <end position="408"/>
    </location>
</feature>
<feature type="compositionally biased region" description="Basic and acidic residues" evidence="1">
    <location>
        <begin position="383"/>
        <end position="402"/>
    </location>
</feature>
<dbReference type="OrthoDB" id="6387924at2759"/>
<evidence type="ECO:0000256" key="2">
    <source>
        <dbReference type="SAM" id="SignalP"/>
    </source>
</evidence>
<organism evidence="3 4">
    <name type="scientific">Amphibalanus amphitrite</name>
    <name type="common">Striped barnacle</name>
    <name type="synonym">Balanus amphitrite</name>
    <dbReference type="NCBI Taxonomy" id="1232801"/>
    <lineage>
        <taxon>Eukaryota</taxon>
        <taxon>Metazoa</taxon>
        <taxon>Ecdysozoa</taxon>
        <taxon>Arthropoda</taxon>
        <taxon>Crustacea</taxon>
        <taxon>Multicrustacea</taxon>
        <taxon>Cirripedia</taxon>
        <taxon>Thoracica</taxon>
        <taxon>Thoracicalcarea</taxon>
        <taxon>Balanomorpha</taxon>
        <taxon>Balanoidea</taxon>
        <taxon>Balanidae</taxon>
        <taxon>Amphibalaninae</taxon>
        <taxon>Amphibalanus</taxon>
    </lineage>
</organism>
<feature type="chain" id="PRO_5025532005" evidence="2">
    <location>
        <begin position="40"/>
        <end position="728"/>
    </location>
</feature>
<dbReference type="Proteomes" id="UP000440578">
    <property type="component" value="Unassembled WGS sequence"/>
</dbReference>